<dbReference type="InterPro" id="IPR002110">
    <property type="entry name" value="Ankyrin_rpt"/>
</dbReference>
<organism evidence="11 12">
    <name type="scientific">Rhododendron simsii</name>
    <name type="common">Sims's rhododendron</name>
    <dbReference type="NCBI Taxonomy" id="118357"/>
    <lineage>
        <taxon>Eukaryota</taxon>
        <taxon>Viridiplantae</taxon>
        <taxon>Streptophyta</taxon>
        <taxon>Embryophyta</taxon>
        <taxon>Tracheophyta</taxon>
        <taxon>Spermatophyta</taxon>
        <taxon>Magnoliopsida</taxon>
        <taxon>eudicotyledons</taxon>
        <taxon>Gunneridae</taxon>
        <taxon>Pentapetalae</taxon>
        <taxon>asterids</taxon>
        <taxon>Ericales</taxon>
        <taxon>Ericaceae</taxon>
        <taxon>Ericoideae</taxon>
        <taxon>Rhodoreae</taxon>
        <taxon>Rhododendron</taxon>
    </lineage>
</organism>
<evidence type="ECO:0000256" key="7">
    <source>
        <dbReference type="PROSITE-ProRule" id="PRU00023"/>
    </source>
</evidence>
<dbReference type="PANTHER" id="PTHR24186">
    <property type="entry name" value="PROTEIN PHOSPHATASE 1 REGULATORY SUBUNIT"/>
    <property type="match status" value="1"/>
</dbReference>
<gene>
    <name evidence="11" type="ORF">RHSIM_Rhsim04G0028700</name>
</gene>
<dbReference type="SUPFAM" id="SSF48403">
    <property type="entry name" value="Ankyrin repeat"/>
    <property type="match status" value="1"/>
</dbReference>
<dbReference type="GO" id="GO:0005886">
    <property type="term" value="C:plasma membrane"/>
    <property type="evidence" value="ECO:0007669"/>
    <property type="project" value="TreeGrafter"/>
</dbReference>
<keyword evidence="3" id="KW-0677">Repeat</keyword>
<keyword evidence="6 9" id="KW-0472">Membrane</keyword>
<feature type="compositionally biased region" description="Polar residues" evidence="8">
    <location>
        <begin position="208"/>
        <end position="229"/>
    </location>
</feature>
<evidence type="ECO:0000256" key="9">
    <source>
        <dbReference type="SAM" id="Phobius"/>
    </source>
</evidence>
<dbReference type="SMART" id="SM00248">
    <property type="entry name" value="ANK"/>
    <property type="match status" value="6"/>
</dbReference>
<evidence type="ECO:0000256" key="3">
    <source>
        <dbReference type="ARBA" id="ARBA00022737"/>
    </source>
</evidence>
<keyword evidence="4 9" id="KW-1133">Transmembrane helix</keyword>
<feature type="compositionally biased region" description="Polar residues" evidence="8">
    <location>
        <begin position="299"/>
        <end position="322"/>
    </location>
</feature>
<comment type="subcellular location">
    <subcellularLocation>
        <location evidence="1">Membrane</location>
        <topology evidence="1">Multi-pass membrane protein</topology>
    </subcellularLocation>
</comment>
<feature type="compositionally biased region" description="Basic and acidic residues" evidence="8">
    <location>
        <begin position="274"/>
        <end position="287"/>
    </location>
</feature>
<name>A0A834H648_RHOSS</name>
<feature type="transmembrane region" description="Helical" evidence="9">
    <location>
        <begin position="686"/>
        <end position="710"/>
    </location>
</feature>
<accession>A0A834H648</accession>
<dbReference type="InterPro" id="IPR036770">
    <property type="entry name" value="Ankyrin_rpt-contain_sf"/>
</dbReference>
<evidence type="ECO:0000256" key="2">
    <source>
        <dbReference type="ARBA" id="ARBA00022692"/>
    </source>
</evidence>
<evidence type="ECO:0000256" key="4">
    <source>
        <dbReference type="ARBA" id="ARBA00022989"/>
    </source>
</evidence>
<proteinExistence type="predicted"/>
<comment type="caution">
    <text evidence="11">The sequence shown here is derived from an EMBL/GenBank/DDBJ whole genome shotgun (WGS) entry which is preliminary data.</text>
</comment>
<dbReference type="PROSITE" id="PS50088">
    <property type="entry name" value="ANK_REPEAT"/>
    <property type="match status" value="1"/>
</dbReference>
<feature type="region of interest" description="Disordered" evidence="8">
    <location>
        <begin position="168"/>
        <end position="233"/>
    </location>
</feature>
<protein>
    <recommendedName>
        <fullName evidence="10">PGG domain-containing protein</fullName>
    </recommendedName>
</protein>
<keyword evidence="5 7" id="KW-0040">ANK repeat</keyword>
<dbReference type="Pfam" id="PF00023">
    <property type="entry name" value="Ank"/>
    <property type="match status" value="1"/>
</dbReference>
<feature type="domain" description="PGG" evidence="10">
    <location>
        <begin position="641"/>
        <end position="749"/>
    </location>
</feature>
<reference evidence="11" key="1">
    <citation type="submission" date="2019-11" db="EMBL/GenBank/DDBJ databases">
        <authorList>
            <person name="Liu Y."/>
            <person name="Hou J."/>
            <person name="Li T.-Q."/>
            <person name="Guan C.-H."/>
            <person name="Wu X."/>
            <person name="Wu H.-Z."/>
            <person name="Ling F."/>
            <person name="Zhang R."/>
            <person name="Shi X.-G."/>
            <person name="Ren J.-P."/>
            <person name="Chen E.-F."/>
            <person name="Sun J.-M."/>
        </authorList>
    </citation>
    <scope>NUCLEOTIDE SEQUENCE</scope>
    <source>
        <strain evidence="11">Adult_tree_wgs_1</strain>
        <tissue evidence="11">Leaves</tissue>
    </source>
</reference>
<dbReference type="EMBL" id="WJXA01000004">
    <property type="protein sequence ID" value="KAF7145373.1"/>
    <property type="molecule type" value="Genomic_DNA"/>
</dbReference>
<dbReference type="Gene3D" id="1.25.40.20">
    <property type="entry name" value="Ankyrin repeat-containing domain"/>
    <property type="match status" value="3"/>
</dbReference>
<feature type="region of interest" description="Disordered" evidence="8">
    <location>
        <begin position="263"/>
        <end position="333"/>
    </location>
</feature>
<evidence type="ECO:0000313" key="11">
    <source>
        <dbReference type="EMBL" id="KAF7145373.1"/>
    </source>
</evidence>
<dbReference type="InterPro" id="IPR026961">
    <property type="entry name" value="PGG_dom"/>
</dbReference>
<keyword evidence="12" id="KW-1185">Reference proteome</keyword>
<feature type="transmembrane region" description="Helical" evidence="9">
    <location>
        <begin position="755"/>
        <end position="772"/>
    </location>
</feature>
<evidence type="ECO:0000256" key="5">
    <source>
        <dbReference type="ARBA" id="ARBA00023043"/>
    </source>
</evidence>
<dbReference type="Proteomes" id="UP000626092">
    <property type="component" value="Unassembled WGS sequence"/>
</dbReference>
<feature type="compositionally biased region" description="Basic and acidic residues" evidence="8">
    <location>
        <begin position="194"/>
        <end position="207"/>
    </location>
</feature>
<feature type="repeat" description="ANK" evidence="7">
    <location>
        <begin position="146"/>
        <end position="178"/>
    </location>
</feature>
<feature type="compositionally biased region" description="Polar residues" evidence="8">
    <location>
        <begin position="263"/>
        <end position="272"/>
    </location>
</feature>
<feature type="compositionally biased region" description="Basic and acidic residues" evidence="8">
    <location>
        <begin position="324"/>
        <end position="333"/>
    </location>
</feature>
<dbReference type="Pfam" id="PF12796">
    <property type="entry name" value="Ank_2"/>
    <property type="match status" value="1"/>
</dbReference>
<dbReference type="PANTHER" id="PTHR24186:SF50">
    <property type="entry name" value="ANKYRIN REPEAT-CONTAINING PROTEIN ITN1-LIKE ISOFORM X1"/>
    <property type="match status" value="1"/>
</dbReference>
<feature type="transmembrane region" description="Helical" evidence="9">
    <location>
        <begin position="643"/>
        <end position="665"/>
    </location>
</feature>
<evidence type="ECO:0000256" key="1">
    <source>
        <dbReference type="ARBA" id="ARBA00004141"/>
    </source>
</evidence>
<dbReference type="Pfam" id="PF13962">
    <property type="entry name" value="PGG"/>
    <property type="match status" value="1"/>
</dbReference>
<sequence>MGNGIGDAAATRPAQGPVVGRAIGEMAQIEGEREIGVGNMVKAAMVNGIETRLPRVQHKVQWLAGQLVKWPKSKAKKGHVTYLPGLIDGRSITEEEAMRIQDGIFLKRTQHGNNNILHIAARAGRDTFVAEALRRFPFLSDQVNSQGDTPLLVAARFGHLQVVKTLADPNNELPMQGDTTPAVESGTNSRSSRRQRDVEEGQVHHQLEQGTIQDNVATVENETNSSNVSRRQRDVEEGLLDDQLEQATSLENGTNSRDMATALENETNSSSSRRPRDVEEGLDDHQLEQGTLQDGMATTVENGTNSKDMATALENETNSSSSRRPRDVEEGLDDHQLDVAIPSHWRVTNEQGTIITTALHEALRNWHQDVARYLLGLKPEMATFDNFAGESPLFLAAESRCELFMSDILLSKRPYSTKGPDGLNALHASRHCCGTIISELIKQNPDLMRKLDNHGKAAIHHAVEADYWVLLDRMLKADPSIALFPDAEGYTALLRASSRGCMIICKKILRVCPESIEARVDKGQHALHLTHSIRIPPEIWELVNVGDDEGNTPLHLAVKEDHYAKAMLLTSSASIELGAVNKEGLTALDLCESDWEHINRKRMMWFHLRRHGASRGRHPNVHKIPPGRLHFLTLSPDEDRKPIINTLALVAALIATLTFAAAFTMPGGYNSSPGNLVGVATLANKAALKVFVVSDTLAMCCSILSLFLLLRAMYVVREVTFSLTNTSLHLLGIALYATLVAFISGIFAVIAPKALWVAIVVCIVCSVAPFFLSPARAQKFTLLTLFMPSILIKDFRRARQNRARMRNKKREQDYVRSLIQRGSPDTTYCVSNTDTVAG</sequence>
<evidence type="ECO:0000256" key="8">
    <source>
        <dbReference type="SAM" id="MobiDB-lite"/>
    </source>
</evidence>
<dbReference type="OrthoDB" id="1670776at2759"/>
<dbReference type="AlphaFoldDB" id="A0A834H648"/>
<evidence type="ECO:0000256" key="6">
    <source>
        <dbReference type="ARBA" id="ARBA00023136"/>
    </source>
</evidence>
<keyword evidence="2 9" id="KW-0812">Transmembrane</keyword>
<feature type="transmembrane region" description="Helical" evidence="9">
    <location>
        <begin position="730"/>
        <end position="750"/>
    </location>
</feature>
<evidence type="ECO:0000259" key="10">
    <source>
        <dbReference type="Pfam" id="PF13962"/>
    </source>
</evidence>
<dbReference type="PROSITE" id="PS50297">
    <property type="entry name" value="ANK_REP_REGION"/>
    <property type="match status" value="1"/>
</dbReference>
<evidence type="ECO:0000313" key="12">
    <source>
        <dbReference type="Proteomes" id="UP000626092"/>
    </source>
</evidence>